<name>A0A165FCJ2_9BASI</name>
<feature type="transmembrane region" description="Helical" evidence="1">
    <location>
        <begin position="168"/>
        <end position="188"/>
    </location>
</feature>
<keyword evidence="1" id="KW-0812">Transmembrane</keyword>
<feature type="transmembrane region" description="Helical" evidence="1">
    <location>
        <begin position="209"/>
        <end position="231"/>
    </location>
</feature>
<reference evidence="3 4" key="1">
    <citation type="journal article" date="2016" name="Mol. Biol. Evol.">
        <title>Comparative Genomics of Early-Diverging Mushroom-Forming Fungi Provides Insights into the Origins of Lignocellulose Decay Capabilities.</title>
        <authorList>
            <person name="Nagy L.G."/>
            <person name="Riley R."/>
            <person name="Tritt A."/>
            <person name="Adam C."/>
            <person name="Daum C."/>
            <person name="Floudas D."/>
            <person name="Sun H."/>
            <person name="Yadav J.S."/>
            <person name="Pangilinan J."/>
            <person name="Larsson K.H."/>
            <person name="Matsuura K."/>
            <person name="Barry K."/>
            <person name="Labutti K."/>
            <person name="Kuo R."/>
            <person name="Ohm R.A."/>
            <person name="Bhattacharya S.S."/>
            <person name="Shirouzu T."/>
            <person name="Yoshinaga Y."/>
            <person name="Martin F.M."/>
            <person name="Grigoriev I.V."/>
            <person name="Hibbett D.S."/>
        </authorList>
    </citation>
    <scope>NUCLEOTIDE SEQUENCE [LARGE SCALE GENOMIC DNA]</scope>
    <source>
        <strain evidence="3 4">HHB12733</strain>
    </source>
</reference>
<proteinExistence type="predicted"/>
<feature type="transmembrane region" description="Helical" evidence="1">
    <location>
        <begin position="55"/>
        <end position="78"/>
    </location>
</feature>
<dbReference type="PANTHER" id="PTHR40465:SF1">
    <property type="entry name" value="DUF6534 DOMAIN-CONTAINING PROTEIN"/>
    <property type="match status" value="1"/>
</dbReference>
<evidence type="ECO:0000256" key="1">
    <source>
        <dbReference type="SAM" id="Phobius"/>
    </source>
</evidence>
<evidence type="ECO:0000259" key="2">
    <source>
        <dbReference type="Pfam" id="PF20152"/>
    </source>
</evidence>
<feature type="domain" description="DUF6534" evidence="2">
    <location>
        <begin position="174"/>
        <end position="259"/>
    </location>
</feature>
<feature type="transmembrane region" description="Helical" evidence="1">
    <location>
        <begin position="127"/>
        <end position="148"/>
    </location>
</feature>
<protein>
    <recommendedName>
        <fullName evidence="2">DUF6534 domain-containing protein</fullName>
    </recommendedName>
</protein>
<sequence>MDTAYAPSPVQLDLTDSLGGLLTGMTISTVLLGIGLSQTAFYYRTFSDDPAFTKWMVGVSCIVNVLHAIMLPKTLWFWAVTNWGNTASLNYVDFSYNLNLMLTGLLSLLVQAFFAHRIFVLSHRQPYLPIIILILSFVQFAFSFASMIRAFQLVEQSSFGIFTWGVDIWMYCAAGADIIIAASVVTYLRREGKSAWGGTKGIVEKLIMLTLESNLLTAILSIIVAILFSTIRNGWPNAINFVAVRMYYISLMVNINARHELAKKLESSGVGAPAFHMSPVNGGTMGGRPLSTKVSTVLPLLIVMELTCRSSPRSTCSAVCASCRIPRPSWTSR</sequence>
<dbReference type="Pfam" id="PF20152">
    <property type="entry name" value="DUF6534"/>
    <property type="match status" value="1"/>
</dbReference>
<dbReference type="STRING" id="1353952.A0A165FCJ2"/>
<gene>
    <name evidence="3" type="ORF">CALCODRAFT_315226</name>
</gene>
<feature type="transmembrane region" description="Helical" evidence="1">
    <location>
        <begin position="98"/>
        <end position="115"/>
    </location>
</feature>
<dbReference type="InParanoid" id="A0A165FCJ2"/>
<keyword evidence="4" id="KW-1185">Reference proteome</keyword>
<dbReference type="EMBL" id="KV423976">
    <property type="protein sequence ID" value="KZT56550.1"/>
    <property type="molecule type" value="Genomic_DNA"/>
</dbReference>
<dbReference type="AlphaFoldDB" id="A0A165FCJ2"/>
<dbReference type="OrthoDB" id="2535105at2759"/>
<keyword evidence="1" id="KW-0472">Membrane</keyword>
<organism evidence="3 4">
    <name type="scientific">Calocera cornea HHB12733</name>
    <dbReference type="NCBI Taxonomy" id="1353952"/>
    <lineage>
        <taxon>Eukaryota</taxon>
        <taxon>Fungi</taxon>
        <taxon>Dikarya</taxon>
        <taxon>Basidiomycota</taxon>
        <taxon>Agaricomycotina</taxon>
        <taxon>Dacrymycetes</taxon>
        <taxon>Dacrymycetales</taxon>
        <taxon>Dacrymycetaceae</taxon>
        <taxon>Calocera</taxon>
    </lineage>
</organism>
<feature type="transmembrane region" description="Helical" evidence="1">
    <location>
        <begin position="20"/>
        <end position="43"/>
    </location>
</feature>
<evidence type="ECO:0000313" key="4">
    <source>
        <dbReference type="Proteomes" id="UP000076842"/>
    </source>
</evidence>
<dbReference type="PANTHER" id="PTHR40465">
    <property type="entry name" value="CHROMOSOME 1, WHOLE GENOME SHOTGUN SEQUENCE"/>
    <property type="match status" value="1"/>
</dbReference>
<keyword evidence="1" id="KW-1133">Transmembrane helix</keyword>
<dbReference type="InterPro" id="IPR045339">
    <property type="entry name" value="DUF6534"/>
</dbReference>
<feature type="transmembrane region" description="Helical" evidence="1">
    <location>
        <begin position="237"/>
        <end position="257"/>
    </location>
</feature>
<accession>A0A165FCJ2</accession>
<evidence type="ECO:0000313" key="3">
    <source>
        <dbReference type="EMBL" id="KZT56550.1"/>
    </source>
</evidence>
<dbReference type="Proteomes" id="UP000076842">
    <property type="component" value="Unassembled WGS sequence"/>
</dbReference>